<keyword evidence="3" id="KW-0133">Cell shape</keyword>
<evidence type="ECO:0000256" key="6">
    <source>
        <dbReference type="SAM" id="Phobius"/>
    </source>
</evidence>
<dbReference type="EMBL" id="MGEA01000016">
    <property type="protein sequence ID" value="OGL74550.1"/>
    <property type="molecule type" value="Genomic_DNA"/>
</dbReference>
<feature type="transmembrane region" description="Helical" evidence="6">
    <location>
        <begin position="47"/>
        <end position="67"/>
    </location>
</feature>
<evidence type="ECO:0008006" key="9">
    <source>
        <dbReference type="Google" id="ProtNLM"/>
    </source>
</evidence>
<feature type="transmembrane region" description="Helical" evidence="6">
    <location>
        <begin position="190"/>
        <end position="208"/>
    </location>
</feature>
<dbReference type="InterPro" id="IPR018365">
    <property type="entry name" value="Cell_cycle_FtsW-rel_CS"/>
</dbReference>
<feature type="transmembrane region" description="Helical" evidence="6">
    <location>
        <begin position="142"/>
        <end position="159"/>
    </location>
</feature>
<dbReference type="GO" id="GO:0015648">
    <property type="term" value="F:lipid-linked peptidoglycan transporter activity"/>
    <property type="evidence" value="ECO:0007669"/>
    <property type="project" value="TreeGrafter"/>
</dbReference>
<feature type="transmembrane region" description="Helical" evidence="6">
    <location>
        <begin position="340"/>
        <end position="363"/>
    </location>
</feature>
<dbReference type="GO" id="GO:0008360">
    <property type="term" value="P:regulation of cell shape"/>
    <property type="evidence" value="ECO:0007669"/>
    <property type="project" value="UniProtKB-KW"/>
</dbReference>
<protein>
    <recommendedName>
        <fullName evidence="9">Rod shape-determining protein RodA</fullName>
    </recommendedName>
</protein>
<evidence type="ECO:0000313" key="7">
    <source>
        <dbReference type="EMBL" id="OGL74550.1"/>
    </source>
</evidence>
<feature type="transmembrane region" description="Helical" evidence="6">
    <location>
        <begin position="165"/>
        <end position="183"/>
    </location>
</feature>
<dbReference type="GO" id="GO:0005886">
    <property type="term" value="C:plasma membrane"/>
    <property type="evidence" value="ECO:0007669"/>
    <property type="project" value="TreeGrafter"/>
</dbReference>
<dbReference type="AlphaFoldDB" id="A0A1F7U8F2"/>
<gene>
    <name evidence="7" type="ORF">A3C96_01305</name>
</gene>
<dbReference type="PANTHER" id="PTHR30474">
    <property type="entry name" value="CELL CYCLE PROTEIN"/>
    <property type="match status" value="1"/>
</dbReference>
<reference evidence="7 8" key="1">
    <citation type="journal article" date="2016" name="Nat. Commun.">
        <title>Thousands of microbial genomes shed light on interconnected biogeochemical processes in an aquifer system.</title>
        <authorList>
            <person name="Anantharaman K."/>
            <person name="Brown C.T."/>
            <person name="Hug L.A."/>
            <person name="Sharon I."/>
            <person name="Castelle C.J."/>
            <person name="Probst A.J."/>
            <person name="Thomas B.C."/>
            <person name="Singh A."/>
            <person name="Wilkins M.J."/>
            <person name="Karaoz U."/>
            <person name="Brodie E.L."/>
            <person name="Williams K.H."/>
            <person name="Hubbard S.S."/>
            <person name="Banfield J.F."/>
        </authorList>
    </citation>
    <scope>NUCLEOTIDE SEQUENCE [LARGE SCALE GENOMIC DNA]</scope>
</reference>
<dbReference type="PROSITE" id="PS00428">
    <property type="entry name" value="FTSW_RODA_SPOVE"/>
    <property type="match status" value="1"/>
</dbReference>
<comment type="caution">
    <text evidence="7">The sequence shown here is derived from an EMBL/GenBank/DDBJ whole genome shotgun (WGS) entry which is preliminary data.</text>
</comment>
<dbReference type="GO" id="GO:0051301">
    <property type="term" value="P:cell division"/>
    <property type="evidence" value="ECO:0007669"/>
    <property type="project" value="InterPro"/>
</dbReference>
<keyword evidence="2 6" id="KW-0812">Transmembrane</keyword>
<name>A0A1F7U8F2_9BACT</name>
<feature type="transmembrane region" description="Helical" evidence="6">
    <location>
        <begin position="306"/>
        <end position="328"/>
    </location>
</feature>
<feature type="transmembrane region" description="Helical" evidence="6">
    <location>
        <begin position="274"/>
        <end position="294"/>
    </location>
</feature>
<dbReference type="GO" id="GO:0032153">
    <property type="term" value="C:cell division site"/>
    <property type="evidence" value="ECO:0007669"/>
    <property type="project" value="TreeGrafter"/>
</dbReference>
<accession>A0A1F7U8F2</accession>
<dbReference type="Proteomes" id="UP000177088">
    <property type="component" value="Unassembled WGS sequence"/>
</dbReference>
<keyword evidence="5 6" id="KW-0472">Membrane</keyword>
<sequence length="368" mass="40219">MFWPQIRKFDWLLLGSCALLASLGLIMLFGTSLTGGGDTATADFGNFWKQVAFAAAGLILAIALSAFNYRLLVPLAPTIYALGALLLASVLIFGTTIRGTTGWFRFGVFNFQPVEAAKILLVIVLARFFANRTRDTFDGRKIIGSALLLLPFFVLVAIQPDFGSAFLMLAVWGGLLLVCGIRWQQILMMVLVFSVSAVFAWLFVLQPYQKERVLTFLNPDKQTQDWSYNVKQSVIAVGSGGWWGKGLGFGSQSQLRFLPERQTDFIFAVVAEELGLIGVILLCGLFGAFFYRAWLRARLAKDDFTLFLASGLIIYVAVEVFVNIGGALRLLPVTGVTLPFVSYGGSSLLMKFAAVGILESVAVREATA</sequence>
<evidence type="ECO:0000256" key="3">
    <source>
        <dbReference type="ARBA" id="ARBA00022960"/>
    </source>
</evidence>
<dbReference type="Pfam" id="PF01098">
    <property type="entry name" value="FTSW_RODA_SPOVE"/>
    <property type="match status" value="1"/>
</dbReference>
<proteinExistence type="predicted"/>
<keyword evidence="4 6" id="KW-1133">Transmembrane helix</keyword>
<evidence type="ECO:0000313" key="8">
    <source>
        <dbReference type="Proteomes" id="UP000177088"/>
    </source>
</evidence>
<evidence type="ECO:0000256" key="1">
    <source>
        <dbReference type="ARBA" id="ARBA00004141"/>
    </source>
</evidence>
<dbReference type="InterPro" id="IPR001182">
    <property type="entry name" value="FtsW/RodA"/>
</dbReference>
<comment type="subcellular location">
    <subcellularLocation>
        <location evidence="1">Membrane</location>
        <topology evidence="1">Multi-pass membrane protein</topology>
    </subcellularLocation>
</comment>
<evidence type="ECO:0000256" key="2">
    <source>
        <dbReference type="ARBA" id="ARBA00022692"/>
    </source>
</evidence>
<feature type="transmembrane region" description="Helical" evidence="6">
    <location>
        <begin position="12"/>
        <end position="35"/>
    </location>
</feature>
<evidence type="ECO:0000256" key="5">
    <source>
        <dbReference type="ARBA" id="ARBA00023136"/>
    </source>
</evidence>
<feature type="transmembrane region" description="Helical" evidence="6">
    <location>
        <begin position="109"/>
        <end position="130"/>
    </location>
</feature>
<organism evidence="7 8">
    <name type="scientific">Candidatus Uhrbacteria bacterium RIFCSPHIGHO2_02_FULL_60_10</name>
    <dbReference type="NCBI Taxonomy" id="1802392"/>
    <lineage>
        <taxon>Bacteria</taxon>
        <taxon>Candidatus Uhriibacteriota</taxon>
    </lineage>
</organism>
<evidence type="ECO:0000256" key="4">
    <source>
        <dbReference type="ARBA" id="ARBA00022989"/>
    </source>
</evidence>
<feature type="transmembrane region" description="Helical" evidence="6">
    <location>
        <begin position="79"/>
        <end position="97"/>
    </location>
</feature>